<feature type="region of interest" description="Disordered" evidence="11">
    <location>
        <begin position="158"/>
        <end position="229"/>
    </location>
</feature>
<sequence length="587" mass="65694">MSKVIRTVKNVTKGYSTTQVKVRNATSNDPWGPTGTEMSEIARMTFDTSTDFFEIMDMLDKRLNDKGKNWRHVLKALKVLDYCLHEGSEHVVVWAKDNIYIIKTLREFQYIDEDGKDQGMNVRVSAKELTSLLLDDERLRNERKDRKSWKSRVSGIEDYASSSNGYPGRHDRSERDRNRPRRHSNPGPSRPVDEEDWEFRMALEASKNQAEEDRKRQSQNNGATDEDLAKAIRLSKEEDERRQRELEQMNADSLFDDTPVQPAQPLQYQQTAFQQPDYQQGQMVDFWGNPINQQNTGYLNGVYGQPTGQFANQQYPQPTGFDMQQQGYMAPLPAQPTGYNQNPYANGNGLSPQQTAFLSPGNNNPYANGLQPQQPLQPLPTGSNNPFAPKMNYGTQSPPRTSANPSLATLAEQRTATTHNQFSQFQQQSQQTPFGQSATSSFSSPSTPAPQSQSQPQKPLDPARAHLEALIATGNGLDTFGNTGELRMPAQHTAPGMFINSSGLRRNMPGQETGNGNNPWLQQTQFTGVPQTTGFGASLQAPVQQQRLVPAHTGPAGMNGYQGGSSNPFGQPQQYQQQQQQQNLIDF</sequence>
<evidence type="ECO:0000313" key="13">
    <source>
        <dbReference type="EMBL" id="KAA8911022.1"/>
    </source>
</evidence>
<evidence type="ECO:0000256" key="9">
    <source>
        <dbReference type="ARBA" id="ARBA00023121"/>
    </source>
</evidence>
<dbReference type="GO" id="GO:0007015">
    <property type="term" value="P:actin filament organization"/>
    <property type="evidence" value="ECO:0007669"/>
    <property type="project" value="TreeGrafter"/>
</dbReference>
<evidence type="ECO:0000256" key="3">
    <source>
        <dbReference type="ARBA" id="ARBA00010130"/>
    </source>
</evidence>
<reference evidence="13 14" key="1">
    <citation type="submission" date="2019-09" db="EMBL/GenBank/DDBJ databases">
        <title>Draft genome of the ectomycorrhizal ascomycete Sphaerosporella brunnea.</title>
        <authorList>
            <consortium name="DOE Joint Genome Institute"/>
            <person name="Benucci G.M."/>
            <person name="Marozzi G."/>
            <person name="Antonielli L."/>
            <person name="Sanchez S."/>
            <person name="Marco P."/>
            <person name="Wang X."/>
            <person name="Falini L.B."/>
            <person name="Barry K."/>
            <person name="Haridas S."/>
            <person name="Lipzen A."/>
            <person name="Labutti K."/>
            <person name="Grigoriev I.V."/>
            <person name="Murat C."/>
            <person name="Martin F."/>
            <person name="Albertini E."/>
            <person name="Donnini D."/>
            <person name="Bonito G."/>
        </authorList>
    </citation>
    <scope>NUCLEOTIDE SEQUENCE [LARGE SCALE GENOMIC DNA]</scope>
    <source>
        <strain evidence="13 14">Sb_GMNB300</strain>
    </source>
</reference>
<keyword evidence="9" id="KW-0446">Lipid-binding</keyword>
<dbReference type="FunCoup" id="A0A5J5F4C3">
    <property type="interactions" value="128"/>
</dbReference>
<protein>
    <recommendedName>
        <fullName evidence="12">ENTH domain-containing protein</fullName>
    </recommendedName>
</protein>
<feature type="region of interest" description="Disordered" evidence="11">
    <location>
        <begin position="335"/>
        <end position="461"/>
    </location>
</feature>
<dbReference type="PROSITE" id="PS50330">
    <property type="entry name" value="UIM"/>
    <property type="match status" value="1"/>
</dbReference>
<dbReference type="GO" id="GO:0005543">
    <property type="term" value="F:phospholipid binding"/>
    <property type="evidence" value="ECO:0007669"/>
    <property type="project" value="TreeGrafter"/>
</dbReference>
<keyword evidence="10" id="KW-0472">Membrane</keyword>
<feature type="domain" description="ENTH" evidence="12">
    <location>
        <begin position="10"/>
        <end position="143"/>
    </location>
</feature>
<accession>A0A5J5F4C3</accession>
<organism evidence="13 14">
    <name type="scientific">Sphaerosporella brunnea</name>
    <dbReference type="NCBI Taxonomy" id="1250544"/>
    <lineage>
        <taxon>Eukaryota</taxon>
        <taxon>Fungi</taxon>
        <taxon>Dikarya</taxon>
        <taxon>Ascomycota</taxon>
        <taxon>Pezizomycotina</taxon>
        <taxon>Pezizomycetes</taxon>
        <taxon>Pezizales</taxon>
        <taxon>Pyronemataceae</taxon>
        <taxon>Sphaerosporella</taxon>
    </lineage>
</organism>
<name>A0A5J5F4C3_9PEZI</name>
<dbReference type="PROSITE" id="PS50942">
    <property type="entry name" value="ENTH"/>
    <property type="match status" value="1"/>
</dbReference>
<feature type="region of interest" description="Disordered" evidence="11">
    <location>
        <begin position="551"/>
        <end position="587"/>
    </location>
</feature>
<keyword evidence="14" id="KW-1185">Reference proteome</keyword>
<evidence type="ECO:0000256" key="7">
    <source>
        <dbReference type="ARBA" id="ARBA00022737"/>
    </source>
</evidence>
<dbReference type="GO" id="GO:0005768">
    <property type="term" value="C:endosome"/>
    <property type="evidence" value="ECO:0007669"/>
    <property type="project" value="TreeGrafter"/>
</dbReference>
<feature type="compositionally biased region" description="Polar residues" evidence="11">
    <location>
        <begin position="337"/>
        <end position="366"/>
    </location>
</feature>
<dbReference type="CDD" id="cd16991">
    <property type="entry name" value="ENTH_Ent1_Ent2"/>
    <property type="match status" value="1"/>
</dbReference>
<keyword evidence="8" id="KW-0832">Ubl conjugation</keyword>
<comment type="similarity">
    <text evidence="3">Belongs to the epsin family.</text>
</comment>
<dbReference type="AlphaFoldDB" id="A0A5J5F4C3"/>
<dbReference type="Proteomes" id="UP000326924">
    <property type="component" value="Unassembled WGS sequence"/>
</dbReference>
<evidence type="ECO:0000256" key="4">
    <source>
        <dbReference type="ARBA" id="ARBA00022490"/>
    </source>
</evidence>
<dbReference type="InterPro" id="IPR008942">
    <property type="entry name" value="ENTH_VHS"/>
</dbReference>
<dbReference type="Gene3D" id="1.25.40.90">
    <property type="match status" value="1"/>
</dbReference>
<dbReference type="GO" id="GO:0030125">
    <property type="term" value="C:clathrin vesicle coat"/>
    <property type="evidence" value="ECO:0007669"/>
    <property type="project" value="TreeGrafter"/>
</dbReference>
<feature type="compositionally biased region" description="Basic and acidic residues" evidence="11">
    <location>
        <begin position="168"/>
        <end position="177"/>
    </location>
</feature>
<feature type="compositionally biased region" description="Low complexity" evidence="11">
    <location>
        <begin position="370"/>
        <end position="380"/>
    </location>
</feature>
<dbReference type="GO" id="GO:0030276">
    <property type="term" value="F:clathrin binding"/>
    <property type="evidence" value="ECO:0007669"/>
    <property type="project" value="TreeGrafter"/>
</dbReference>
<dbReference type="SMART" id="SM00726">
    <property type="entry name" value="UIM"/>
    <property type="match status" value="2"/>
</dbReference>
<comment type="caution">
    <text evidence="13">The sequence shown here is derived from an EMBL/GenBank/DDBJ whole genome shotgun (WGS) entry which is preliminary data.</text>
</comment>
<dbReference type="GO" id="GO:0006897">
    <property type="term" value="P:endocytosis"/>
    <property type="evidence" value="ECO:0007669"/>
    <property type="project" value="TreeGrafter"/>
</dbReference>
<evidence type="ECO:0000256" key="11">
    <source>
        <dbReference type="SAM" id="MobiDB-lite"/>
    </source>
</evidence>
<feature type="compositionally biased region" description="Low complexity" evidence="11">
    <location>
        <begin position="421"/>
        <end position="457"/>
    </location>
</feature>
<feature type="compositionally biased region" description="Polar residues" evidence="11">
    <location>
        <begin position="393"/>
        <end position="420"/>
    </location>
</feature>
<comment type="subcellular location">
    <subcellularLocation>
        <location evidence="2">Cytoplasm</location>
    </subcellularLocation>
    <subcellularLocation>
        <location evidence="1">Membrane</location>
        <topology evidence="1">Peripheral membrane protein</topology>
    </subcellularLocation>
</comment>
<keyword evidence="4" id="KW-0963">Cytoplasm</keyword>
<dbReference type="GO" id="GO:0070530">
    <property type="term" value="F:K63-linked polyubiquitin modification-dependent protein binding"/>
    <property type="evidence" value="ECO:0007669"/>
    <property type="project" value="UniProtKB-ARBA"/>
</dbReference>
<dbReference type="PANTHER" id="PTHR12276">
    <property type="entry name" value="EPSIN/ENT-RELATED"/>
    <property type="match status" value="1"/>
</dbReference>
<gene>
    <name evidence="13" type="ORF">FN846DRAFT_484671</name>
</gene>
<evidence type="ECO:0000259" key="12">
    <source>
        <dbReference type="PROSITE" id="PS50942"/>
    </source>
</evidence>
<proteinExistence type="inferred from homology"/>
<dbReference type="Pfam" id="PF01417">
    <property type="entry name" value="ENTH"/>
    <property type="match status" value="1"/>
</dbReference>
<dbReference type="OrthoDB" id="4033880at2759"/>
<evidence type="ECO:0000256" key="10">
    <source>
        <dbReference type="ARBA" id="ARBA00023136"/>
    </source>
</evidence>
<dbReference type="SMART" id="SM00273">
    <property type="entry name" value="ENTH"/>
    <property type="match status" value="1"/>
</dbReference>
<dbReference type="FunFam" id="1.25.40.90:FF:000010">
    <property type="entry name" value="EH domain binding protein"/>
    <property type="match status" value="1"/>
</dbReference>
<dbReference type="InterPro" id="IPR003903">
    <property type="entry name" value="UIM_dom"/>
</dbReference>
<dbReference type="InterPro" id="IPR013809">
    <property type="entry name" value="ENTH"/>
</dbReference>
<dbReference type="InParanoid" id="A0A5J5F4C3"/>
<keyword evidence="7" id="KW-0677">Repeat</keyword>
<evidence type="ECO:0000256" key="5">
    <source>
        <dbReference type="ARBA" id="ARBA00022499"/>
    </source>
</evidence>
<keyword evidence="5" id="KW-1017">Isopeptide bond</keyword>
<evidence type="ECO:0000313" key="14">
    <source>
        <dbReference type="Proteomes" id="UP000326924"/>
    </source>
</evidence>
<dbReference type="SUPFAM" id="SSF48464">
    <property type="entry name" value="ENTH/VHS domain"/>
    <property type="match status" value="1"/>
</dbReference>
<dbReference type="GO" id="GO:0000147">
    <property type="term" value="P:actin cortical patch assembly"/>
    <property type="evidence" value="ECO:0007669"/>
    <property type="project" value="UniProtKB-ARBA"/>
</dbReference>
<dbReference type="PANTHER" id="PTHR12276:SF110">
    <property type="entry name" value="EPSIN-1-RELATED"/>
    <property type="match status" value="1"/>
</dbReference>
<evidence type="ECO:0000256" key="2">
    <source>
        <dbReference type="ARBA" id="ARBA00004496"/>
    </source>
</evidence>
<keyword evidence="6" id="KW-0597">Phosphoprotein</keyword>
<feature type="compositionally biased region" description="Low complexity" evidence="11">
    <location>
        <begin position="571"/>
        <end position="587"/>
    </location>
</feature>
<evidence type="ECO:0000256" key="1">
    <source>
        <dbReference type="ARBA" id="ARBA00004170"/>
    </source>
</evidence>
<evidence type="ECO:0000256" key="6">
    <source>
        <dbReference type="ARBA" id="ARBA00022553"/>
    </source>
</evidence>
<dbReference type="GO" id="GO:0005886">
    <property type="term" value="C:plasma membrane"/>
    <property type="evidence" value="ECO:0007669"/>
    <property type="project" value="TreeGrafter"/>
</dbReference>
<evidence type="ECO:0000256" key="8">
    <source>
        <dbReference type="ARBA" id="ARBA00022843"/>
    </source>
</evidence>
<dbReference type="EMBL" id="VXIS01000040">
    <property type="protein sequence ID" value="KAA8911022.1"/>
    <property type="molecule type" value="Genomic_DNA"/>
</dbReference>